<gene>
    <name evidence="3" type="ORF">PF005_g32878</name>
    <name evidence="2" type="ORF">PF007_g32552</name>
    <name evidence="1" type="ORF">PF010_g32722</name>
</gene>
<evidence type="ECO:0000313" key="4">
    <source>
        <dbReference type="Proteomes" id="UP000433483"/>
    </source>
</evidence>
<proteinExistence type="predicted"/>
<dbReference type="Proteomes" id="UP000441208">
    <property type="component" value="Unassembled WGS sequence"/>
</dbReference>
<dbReference type="EMBL" id="QXFX01010221">
    <property type="protein sequence ID" value="KAE9053974.1"/>
    <property type="molecule type" value="Genomic_DNA"/>
</dbReference>
<comment type="caution">
    <text evidence="2">The sequence shown here is derived from an EMBL/GenBank/DDBJ whole genome shotgun (WGS) entry which is preliminary data.</text>
</comment>
<reference evidence="4 5" key="1">
    <citation type="submission" date="2018-08" db="EMBL/GenBank/DDBJ databases">
        <title>Genomic investigation of the strawberry pathogen Phytophthora fragariae indicates pathogenicity is determined by transcriptional variation in three key races.</title>
        <authorList>
            <person name="Adams T.M."/>
            <person name="Armitage A.D."/>
            <person name="Sobczyk M.K."/>
            <person name="Bates H.J."/>
            <person name="Dunwell J.M."/>
            <person name="Nellist C.F."/>
            <person name="Harrison R.J."/>
        </authorList>
    </citation>
    <scope>NUCLEOTIDE SEQUENCE [LARGE SCALE GENOMIC DNA]</scope>
    <source>
        <strain evidence="3 4">NOV-27</strain>
        <strain evidence="2 5">NOV-71</strain>
        <strain evidence="1 6">ONT-3</strain>
    </source>
</reference>
<dbReference type="AlphaFoldDB" id="A0A6A3P7A7"/>
<protein>
    <submittedName>
        <fullName evidence="2">Uncharacterized protein</fullName>
    </submittedName>
</protein>
<keyword evidence="4" id="KW-1185">Reference proteome</keyword>
<evidence type="ECO:0000313" key="6">
    <source>
        <dbReference type="Proteomes" id="UP000488956"/>
    </source>
</evidence>
<dbReference type="EMBL" id="QXGB01009000">
    <property type="protein sequence ID" value="KAE9157321.1"/>
    <property type="molecule type" value="Genomic_DNA"/>
</dbReference>
<dbReference type="Proteomes" id="UP000433483">
    <property type="component" value="Unassembled WGS sequence"/>
</dbReference>
<sequence>MEVSEDPAFMAFRVVSKDNNFSVDVAAVRRRDTNFLLAGANATWRRQGCRQSHPSFHPCHRELCVERVLDDVLEAHEQPVRQQVVLVHHAHARAGRAQPVLAALGVAVLRAVHPRADDDRVAQRLEVGHVSGR</sequence>
<accession>A0A6A3P7A7</accession>
<evidence type="ECO:0000313" key="3">
    <source>
        <dbReference type="EMBL" id="KAE9157321.1"/>
    </source>
</evidence>
<name>A0A6A3P7A7_9STRA</name>
<evidence type="ECO:0000313" key="1">
    <source>
        <dbReference type="EMBL" id="KAE9053974.1"/>
    </source>
</evidence>
<organism evidence="2 5">
    <name type="scientific">Phytophthora fragariae</name>
    <dbReference type="NCBI Taxonomy" id="53985"/>
    <lineage>
        <taxon>Eukaryota</taxon>
        <taxon>Sar</taxon>
        <taxon>Stramenopiles</taxon>
        <taxon>Oomycota</taxon>
        <taxon>Peronosporomycetes</taxon>
        <taxon>Peronosporales</taxon>
        <taxon>Peronosporaceae</taxon>
        <taxon>Phytophthora</taxon>
    </lineage>
</organism>
<evidence type="ECO:0000313" key="2">
    <source>
        <dbReference type="EMBL" id="KAE9054698.1"/>
    </source>
</evidence>
<dbReference type="EMBL" id="QXFZ01009438">
    <property type="protein sequence ID" value="KAE9054698.1"/>
    <property type="molecule type" value="Genomic_DNA"/>
</dbReference>
<evidence type="ECO:0000313" key="5">
    <source>
        <dbReference type="Proteomes" id="UP000441208"/>
    </source>
</evidence>
<dbReference type="Proteomes" id="UP000488956">
    <property type="component" value="Unassembled WGS sequence"/>
</dbReference>